<dbReference type="EMBL" id="PEVI01000031">
    <property type="protein sequence ID" value="PIU98791.1"/>
    <property type="molecule type" value="Genomic_DNA"/>
</dbReference>
<sequence length="59" mass="6512">ELDALFTFRSAVKSPKYRLSFAPAGKGSLRSRIFTPTKVGDHAKNPARATLEIYCLAQD</sequence>
<reference evidence="2" key="1">
    <citation type="submission" date="2017-09" db="EMBL/GenBank/DDBJ databases">
        <title>Depth-based differentiation of microbial function through sediment-hosted aquifers and enrichment of novel symbionts in the deep terrestrial subsurface.</title>
        <authorList>
            <person name="Probst A.J."/>
            <person name="Ladd B."/>
            <person name="Jarett J.K."/>
            <person name="Geller-Mcgrath D.E."/>
            <person name="Sieber C.M.K."/>
            <person name="Emerson J.B."/>
            <person name="Anantharaman K."/>
            <person name="Thomas B.C."/>
            <person name="Malmstrom R."/>
            <person name="Stieglmeier M."/>
            <person name="Klingl A."/>
            <person name="Woyke T."/>
            <person name="Ryan C.M."/>
            <person name="Banfield J.F."/>
        </authorList>
    </citation>
    <scope>NUCLEOTIDE SEQUENCE [LARGE SCALE GENOMIC DNA]</scope>
</reference>
<evidence type="ECO:0000313" key="2">
    <source>
        <dbReference type="Proteomes" id="UP000231704"/>
    </source>
</evidence>
<accession>A0A2M7B6Q2</accession>
<evidence type="ECO:0000313" key="1">
    <source>
        <dbReference type="EMBL" id="PIU98791.1"/>
    </source>
</evidence>
<dbReference type="Proteomes" id="UP000231704">
    <property type="component" value="Unassembled WGS sequence"/>
</dbReference>
<gene>
    <name evidence="1" type="ORF">COS60_01115</name>
</gene>
<dbReference type="AlphaFoldDB" id="A0A2M7B6Q2"/>
<comment type="caution">
    <text evidence="1">The sequence shown here is derived from an EMBL/GenBank/DDBJ whole genome shotgun (WGS) entry which is preliminary data.</text>
</comment>
<name>A0A2M7B6Q2_9BACT</name>
<proteinExistence type="predicted"/>
<organism evidence="1 2">
    <name type="scientific">Candidatus Wolfebacteria bacterium CG03_land_8_20_14_0_80_39_317</name>
    <dbReference type="NCBI Taxonomy" id="1975068"/>
    <lineage>
        <taxon>Bacteria</taxon>
        <taxon>Candidatus Wolfeibacteriota</taxon>
    </lineage>
</organism>
<feature type="non-terminal residue" evidence="1">
    <location>
        <position position="1"/>
    </location>
</feature>
<protein>
    <submittedName>
        <fullName evidence="1">Uncharacterized protein</fullName>
    </submittedName>
</protein>